<evidence type="ECO:0000256" key="1">
    <source>
        <dbReference type="ARBA" id="ARBA00022490"/>
    </source>
</evidence>
<dbReference type="InterPro" id="IPR016024">
    <property type="entry name" value="ARM-type_fold"/>
</dbReference>
<accession>A0A4Y7LRP6</accession>
<reference evidence="7" key="1">
    <citation type="submission" date="2018-08" db="EMBL/GenBank/DDBJ databases">
        <authorList>
            <person name="Cornetti L."/>
        </authorList>
    </citation>
    <scope>NUCLEOTIDE SEQUENCE</scope>
    <source>
        <strain evidence="7">FI-BAL1-1</strain>
    </source>
</reference>
<dbReference type="InterPro" id="IPR009374">
    <property type="entry name" value="eIF3k"/>
</dbReference>
<dbReference type="InterPro" id="IPR036390">
    <property type="entry name" value="WH_DNA-bd_sf"/>
</dbReference>
<dbReference type="GO" id="GO:0016282">
    <property type="term" value="C:eukaryotic 43S preinitiation complex"/>
    <property type="evidence" value="ECO:0007669"/>
    <property type="project" value="UniProtKB-UniRule"/>
</dbReference>
<dbReference type="FunFam" id="1.25.40.250:FF:000001">
    <property type="entry name" value="Eukaryotic translation initiation factor 3 subunit K"/>
    <property type="match status" value="1"/>
</dbReference>
<dbReference type="Gene3D" id="1.10.10.10">
    <property type="entry name" value="Winged helix-like DNA-binding domain superfamily/Winged helix DNA-binding domain"/>
    <property type="match status" value="1"/>
</dbReference>
<dbReference type="GO" id="GO:0001732">
    <property type="term" value="P:formation of cytoplasmic translation initiation complex"/>
    <property type="evidence" value="ECO:0007669"/>
    <property type="project" value="UniProtKB-UniRule"/>
</dbReference>
<keyword evidence="2 5" id="KW-0396">Initiation factor</keyword>
<comment type="function">
    <text evidence="5">Component of the eukaryotic translation initiation factor 3 (eIF-3) complex, which is involved in protein synthesis of a specialized repertoire of mRNAs and, together with other initiation factors, stimulates binding of mRNA and methionyl-tRNAi to the 40S ribosome. The eIF-3 complex specifically targets and initiates translation of a subset of mRNAs involved in cell proliferation.</text>
</comment>
<comment type="subunit">
    <text evidence="5">Component of the eukaryotic translation initiation factor 3 (eIF-3) complex.</text>
</comment>
<dbReference type="FunFam" id="1.10.10.10:FF:000212">
    <property type="entry name" value="Eukaryotic translation initiation factor 3 subunit K"/>
    <property type="match status" value="1"/>
</dbReference>
<dbReference type="SUPFAM" id="SSF48371">
    <property type="entry name" value="ARM repeat"/>
    <property type="match status" value="1"/>
</dbReference>
<sequence>MAEGMRAEIASMLQGIERYNPDNLQKLERYVEMQAQENIYDLEANLSVLRLYQFGPTLYRSNIVNLILLKALTNLPHTDFVLCKCLLTQDRLEEPQVARVMVLADLLETCKFKQFWEELAKCGDLTITIHGFEDAIRKFVAHVINITYQTIEVPILKELLGNINDPAMKQWVAKCGWKDSGNGRVFITSQEDLVKTKNITEKIEFENVAGIMAHCI</sequence>
<dbReference type="PANTHER" id="PTHR13022:SF0">
    <property type="entry name" value="EUKARYOTIC TRANSLATION INITIATION FACTOR 3 SUBUNIT K"/>
    <property type="match status" value="1"/>
</dbReference>
<evidence type="ECO:0000259" key="6">
    <source>
        <dbReference type="PROSITE" id="PS50250"/>
    </source>
</evidence>
<dbReference type="GO" id="GO:0005852">
    <property type="term" value="C:eukaryotic translation initiation factor 3 complex"/>
    <property type="evidence" value="ECO:0007669"/>
    <property type="project" value="UniProtKB-UniRule"/>
</dbReference>
<dbReference type="PROSITE" id="PS50250">
    <property type="entry name" value="PCI"/>
    <property type="match status" value="1"/>
</dbReference>
<dbReference type="GO" id="GO:0033290">
    <property type="term" value="C:eukaryotic 48S preinitiation complex"/>
    <property type="evidence" value="ECO:0007669"/>
    <property type="project" value="UniProtKB-UniRule"/>
</dbReference>
<protein>
    <recommendedName>
        <fullName evidence="5">Eukaryotic translation initiation factor 3 subunit K</fullName>
        <shortName evidence="5">eIF3k</shortName>
    </recommendedName>
    <alternativeName>
        <fullName evidence="5">eIF-3 p25</fullName>
    </alternativeName>
</protein>
<comment type="subcellular location">
    <subcellularLocation>
        <location evidence="5">Cytoplasm</location>
    </subcellularLocation>
</comment>
<dbReference type="GO" id="GO:0003743">
    <property type="term" value="F:translation initiation factor activity"/>
    <property type="evidence" value="ECO:0007669"/>
    <property type="project" value="UniProtKB-UniRule"/>
</dbReference>
<evidence type="ECO:0000256" key="4">
    <source>
        <dbReference type="ARBA" id="ARBA00057041"/>
    </source>
</evidence>
<dbReference type="InterPro" id="IPR033464">
    <property type="entry name" value="CSN8_PSD8_EIF3K"/>
</dbReference>
<gene>
    <name evidence="7" type="primary">EOG090X0BWZ</name>
</gene>
<evidence type="ECO:0000256" key="2">
    <source>
        <dbReference type="ARBA" id="ARBA00022540"/>
    </source>
</evidence>
<evidence type="ECO:0000256" key="3">
    <source>
        <dbReference type="ARBA" id="ARBA00022917"/>
    </source>
</evidence>
<evidence type="ECO:0000256" key="5">
    <source>
        <dbReference type="HAMAP-Rule" id="MF_03010"/>
    </source>
</evidence>
<comment type="similarity">
    <text evidence="5">Belongs to the eIF-3 subunit K family.</text>
</comment>
<dbReference type="PANTHER" id="PTHR13022">
    <property type="entry name" value="EUKARYOTIC TRANSLATION INITIATION FACTOR 3 SUBUNIT 11"/>
    <property type="match status" value="1"/>
</dbReference>
<feature type="domain" description="PCI" evidence="6">
    <location>
        <begin position="40"/>
        <end position="202"/>
    </location>
</feature>
<dbReference type="AlphaFoldDB" id="A0A4Y7LRP6"/>
<organism evidence="7">
    <name type="scientific">Eubosmina coregoni</name>
    <dbReference type="NCBI Taxonomy" id="186181"/>
    <lineage>
        <taxon>Eukaryota</taxon>
        <taxon>Metazoa</taxon>
        <taxon>Ecdysozoa</taxon>
        <taxon>Arthropoda</taxon>
        <taxon>Crustacea</taxon>
        <taxon>Branchiopoda</taxon>
        <taxon>Diplostraca</taxon>
        <taxon>Cladocera</taxon>
        <taxon>Anomopoda</taxon>
        <taxon>Bosminidae</taxon>
        <taxon>Eubosmina</taxon>
    </lineage>
</organism>
<keyword evidence="3 5" id="KW-0648">Protein biosynthesis</keyword>
<comment type="function">
    <text evidence="4">Component of the eukaryotic translation initiation factor 3 (eIF-3) complex, which is required for several steps in the initiation of protein synthesis. The eIF-3 complex associates with the 40S ribosome and facilitates the recruitment of eIF-1, eIF-1A, eIF-2:GTP:methionyl-tRNAi and eIF-5 to form the 43S pre-initiation complex (43S PIC). The eIF-3 complex stimulates mRNA recruitment to the 43S PIC and scanning of the mRNA for AUG recognition. The eIF-3 complex is also required for disassembly and recycling of post-termination ribosomal complexes and subsequently prevents premature joining of the 40S and 60S ribosomal subunits prior to initiation. The eIF-3 complex specifically targets and initiates translation of a subset of mRNAs involved in cell proliferation, including cell cycling, differentiation and apoptosis, and uses different modes of RNA stem-loop binding to exert either translational activation or repression.</text>
</comment>
<dbReference type="InterPro" id="IPR000717">
    <property type="entry name" value="PCI_dom"/>
</dbReference>
<proteinExistence type="evidence at transcript level"/>
<keyword evidence="1 5" id="KW-0963">Cytoplasm</keyword>
<dbReference type="GO" id="GO:0006446">
    <property type="term" value="P:regulation of translational initiation"/>
    <property type="evidence" value="ECO:0007669"/>
    <property type="project" value="InterPro"/>
</dbReference>
<evidence type="ECO:0000313" key="7">
    <source>
        <dbReference type="EMBL" id="SVE70019.1"/>
    </source>
</evidence>
<name>A0A4Y7LRP6_9CRUS</name>
<dbReference type="GO" id="GO:0003723">
    <property type="term" value="F:RNA binding"/>
    <property type="evidence" value="ECO:0007669"/>
    <property type="project" value="UniProtKB-UniRule"/>
</dbReference>
<dbReference type="Gene3D" id="1.25.40.250">
    <property type="entry name" value="ARM repeat, domain 1"/>
    <property type="match status" value="1"/>
</dbReference>
<dbReference type="HAMAP" id="MF_03010">
    <property type="entry name" value="eIF3k"/>
    <property type="match status" value="1"/>
</dbReference>
<dbReference type="Pfam" id="PF10075">
    <property type="entry name" value="CSN8_PSD8_EIF3K"/>
    <property type="match status" value="1"/>
</dbReference>
<dbReference type="InterPro" id="IPR036388">
    <property type="entry name" value="WH-like_DNA-bd_sf"/>
</dbReference>
<dbReference type="GO" id="GO:0043022">
    <property type="term" value="F:ribosome binding"/>
    <property type="evidence" value="ECO:0007669"/>
    <property type="project" value="InterPro"/>
</dbReference>
<dbReference type="EMBL" id="LR000400">
    <property type="protein sequence ID" value="SVE70019.1"/>
    <property type="molecule type" value="mRNA"/>
</dbReference>
<dbReference type="InterPro" id="IPR016020">
    <property type="entry name" value="Transl_init_fac_sub12_N_euk"/>
</dbReference>
<dbReference type="SUPFAM" id="SSF46785">
    <property type="entry name" value="Winged helix' DNA-binding domain"/>
    <property type="match status" value="1"/>
</dbReference>